<comment type="caution">
    <text evidence="1">The sequence shown here is derived from an EMBL/GenBank/DDBJ whole genome shotgun (WGS) entry which is preliminary data.</text>
</comment>
<proteinExistence type="predicted"/>
<accession>A0AA38X181</accession>
<protein>
    <submittedName>
        <fullName evidence="1">Uncharacterized protein</fullName>
    </submittedName>
</protein>
<organism evidence="1 2">
    <name type="scientific">Cladophialophora chaetospira</name>
    <dbReference type="NCBI Taxonomy" id="386627"/>
    <lineage>
        <taxon>Eukaryota</taxon>
        <taxon>Fungi</taxon>
        <taxon>Dikarya</taxon>
        <taxon>Ascomycota</taxon>
        <taxon>Pezizomycotina</taxon>
        <taxon>Eurotiomycetes</taxon>
        <taxon>Chaetothyriomycetidae</taxon>
        <taxon>Chaetothyriales</taxon>
        <taxon>Herpotrichiellaceae</taxon>
        <taxon>Cladophialophora</taxon>
    </lineage>
</organism>
<evidence type="ECO:0000313" key="1">
    <source>
        <dbReference type="EMBL" id="KAJ9604914.1"/>
    </source>
</evidence>
<dbReference type="Proteomes" id="UP001172673">
    <property type="component" value="Unassembled WGS sequence"/>
</dbReference>
<keyword evidence="2" id="KW-1185">Reference proteome</keyword>
<gene>
    <name evidence="1" type="ORF">H2200_010303</name>
</gene>
<evidence type="ECO:0000313" key="2">
    <source>
        <dbReference type="Proteomes" id="UP001172673"/>
    </source>
</evidence>
<dbReference type="AlphaFoldDB" id="A0AA38X181"/>
<dbReference type="EMBL" id="JAPDRK010000017">
    <property type="protein sequence ID" value="KAJ9604914.1"/>
    <property type="molecule type" value="Genomic_DNA"/>
</dbReference>
<name>A0AA38X181_9EURO</name>
<sequence length="311" mass="33639">MLTTAYSRYNSLHQQGGFEFGSRFDPLYAEVSDYFAGATLRTGAFPRVLLLPLEGMLSYITVIRTFQVDLSVTENLVPPFIKFYTGRSLWNHMSYRWDSMHLDLSLVALFGVSIFAPNFVTAQNNCQARLITCAAFQIDSSGTFDYELTYDHIPDGSVTSICGATNKALQPFGFGALGCHTVGDVAGNNGQNPSSNAVTFSTRIADSDAFDIITSTFDSVLQCRDSIEISGCTTVPFSSASRLFRRHQQIASRQSTVDILQNGGLMSKVGNSLALSSKAGTLILVGLETVSGTINAIPLNNDVALAVQDMA</sequence>
<reference evidence="1" key="1">
    <citation type="submission" date="2022-10" db="EMBL/GenBank/DDBJ databases">
        <title>Culturing micro-colonial fungi from biological soil crusts in the Mojave desert and describing Neophaeococcomyces mojavensis, and introducing the new genera and species Taxawa tesnikishii.</title>
        <authorList>
            <person name="Kurbessoian T."/>
            <person name="Stajich J.E."/>
        </authorList>
    </citation>
    <scope>NUCLEOTIDE SEQUENCE</scope>
    <source>
        <strain evidence="1">TK_41</strain>
    </source>
</reference>